<comment type="cofactor">
    <cofactor evidence="1">
        <name>Mg(2+)</name>
        <dbReference type="ChEBI" id="CHEBI:18420"/>
    </cofactor>
</comment>
<dbReference type="SUPFAM" id="SSF53738">
    <property type="entry name" value="Phosphoglucomutase, first 3 domains"/>
    <property type="match status" value="2"/>
</dbReference>
<dbReference type="InterPro" id="IPR005841">
    <property type="entry name" value="Alpha-D-phosphohexomutase_SF"/>
</dbReference>
<dbReference type="InterPro" id="IPR005845">
    <property type="entry name" value="A-D-PHexomutase_a/b/a-II"/>
</dbReference>
<dbReference type="Gene3D" id="3.40.120.10">
    <property type="entry name" value="Alpha-D-Glucose-1,6-Bisphosphate, subunit A, domain 3"/>
    <property type="match status" value="3"/>
</dbReference>
<keyword evidence="3" id="KW-0597">Phosphoprotein</keyword>
<comment type="caution">
    <text evidence="9">The sequence shown here is derived from an EMBL/GenBank/DDBJ whole genome shotgun (WGS) entry which is preliminary data.</text>
</comment>
<comment type="similarity">
    <text evidence="2">Belongs to the phosphohexose mutase family.</text>
</comment>
<feature type="domain" description="Alpha-D-phosphohexomutase alpha/beta/alpha" evidence="7">
    <location>
        <begin position="11"/>
        <end position="128"/>
    </location>
</feature>
<keyword evidence="4" id="KW-0479">Metal-binding</keyword>
<sequence length="502" mass="54195">MSNSSASFADRLFHAYDIRIDASLLSKERATQLFDAVAVYAKEQLQVEAIVVCRDARLSGNALQNQAIDHFLNLGFTVYSELNPITTCQFYYACTCLGRVMGLMIGASHNPASYTGQKLVGPYCTPIAEHIGPAGGLSAIRTYFEEGRKLEICPMPGKLICLTEQESYIQDCLNRSGVKPGSFAGIKVVVDCLSGSSAPEILRALQIAGVEVVARNMVPDGSFPSGPPNPILAQSTSSTFSYLAEHPDYDFCLLFDGDGDRVDVVARGLKAVEPSLVMAFLAPTLKAMAMSEGRVSIGFDPKANPLLANSIIRYGIEPTLIPNGHSKIKGLLVEQASLGLLAGVEESAHYYLSLSYEGRKIAIESTLLITLLFLKTWREEETRFSDLLALQASVARKREWGYTYTSSALRSQALSQVEQAFLAQGYEAVKTQADGKPLGSTLLRLGTAGESKLWACISQRSSESEEGIARWSVVASDSAILAECVNIIEGIASRDAVGSYHG</sequence>
<dbReference type="GO" id="GO:0005975">
    <property type="term" value="P:carbohydrate metabolic process"/>
    <property type="evidence" value="ECO:0007669"/>
    <property type="project" value="InterPro"/>
</dbReference>
<name>A0A644YTU0_9ZZZZ</name>
<evidence type="ECO:0000256" key="1">
    <source>
        <dbReference type="ARBA" id="ARBA00001946"/>
    </source>
</evidence>
<accession>A0A644YTU0</accession>
<dbReference type="Pfam" id="PF02878">
    <property type="entry name" value="PGM_PMM_I"/>
    <property type="match status" value="1"/>
</dbReference>
<dbReference type="GO" id="GO:0016868">
    <property type="term" value="F:intramolecular phosphotransferase activity"/>
    <property type="evidence" value="ECO:0007669"/>
    <property type="project" value="InterPro"/>
</dbReference>
<evidence type="ECO:0000256" key="5">
    <source>
        <dbReference type="ARBA" id="ARBA00022842"/>
    </source>
</evidence>
<dbReference type="Pfam" id="PF02879">
    <property type="entry name" value="PGM_PMM_II"/>
    <property type="match status" value="1"/>
</dbReference>
<reference evidence="9" key="1">
    <citation type="submission" date="2019-08" db="EMBL/GenBank/DDBJ databases">
        <authorList>
            <person name="Kucharzyk K."/>
            <person name="Murdoch R.W."/>
            <person name="Higgins S."/>
            <person name="Loffler F."/>
        </authorList>
    </citation>
    <scope>NUCLEOTIDE SEQUENCE</scope>
</reference>
<keyword evidence="5" id="KW-0460">Magnesium</keyword>
<gene>
    <name evidence="9" type="ORF">SDC9_78296</name>
</gene>
<evidence type="ECO:0000313" key="9">
    <source>
        <dbReference type="EMBL" id="MPM31739.1"/>
    </source>
</evidence>
<dbReference type="GO" id="GO:0046872">
    <property type="term" value="F:metal ion binding"/>
    <property type="evidence" value="ECO:0007669"/>
    <property type="project" value="UniProtKB-KW"/>
</dbReference>
<dbReference type="InterPro" id="IPR005844">
    <property type="entry name" value="A-D-PHexomutase_a/b/a-I"/>
</dbReference>
<dbReference type="EMBL" id="VSSQ01006160">
    <property type="protein sequence ID" value="MPM31739.1"/>
    <property type="molecule type" value="Genomic_DNA"/>
</dbReference>
<evidence type="ECO:0000259" key="7">
    <source>
        <dbReference type="Pfam" id="PF02878"/>
    </source>
</evidence>
<dbReference type="PANTHER" id="PTHR43771">
    <property type="entry name" value="PHOSPHOMANNOMUTASE"/>
    <property type="match status" value="1"/>
</dbReference>
<dbReference type="InterPro" id="IPR016055">
    <property type="entry name" value="A-D-PHexomutase_a/b/a-I/II/III"/>
</dbReference>
<evidence type="ECO:0000256" key="2">
    <source>
        <dbReference type="ARBA" id="ARBA00010231"/>
    </source>
</evidence>
<proteinExistence type="inferred from homology"/>
<evidence type="ECO:0008006" key="10">
    <source>
        <dbReference type="Google" id="ProtNLM"/>
    </source>
</evidence>
<protein>
    <recommendedName>
        <fullName evidence="10">Phosphoglucomutase</fullName>
    </recommendedName>
</protein>
<evidence type="ECO:0000256" key="6">
    <source>
        <dbReference type="ARBA" id="ARBA00023235"/>
    </source>
</evidence>
<dbReference type="AlphaFoldDB" id="A0A644YTU0"/>
<evidence type="ECO:0000256" key="4">
    <source>
        <dbReference type="ARBA" id="ARBA00022723"/>
    </source>
</evidence>
<dbReference type="PRINTS" id="PR00509">
    <property type="entry name" value="PGMPMM"/>
</dbReference>
<organism evidence="9">
    <name type="scientific">bioreactor metagenome</name>
    <dbReference type="NCBI Taxonomy" id="1076179"/>
    <lineage>
        <taxon>unclassified sequences</taxon>
        <taxon>metagenomes</taxon>
        <taxon>ecological metagenomes</taxon>
    </lineage>
</organism>
<dbReference type="PANTHER" id="PTHR43771:SF1">
    <property type="entry name" value="PHOSPHOMANNOMUTASE"/>
    <property type="match status" value="1"/>
</dbReference>
<keyword evidence="6" id="KW-0413">Isomerase</keyword>
<evidence type="ECO:0000259" key="8">
    <source>
        <dbReference type="Pfam" id="PF02879"/>
    </source>
</evidence>
<feature type="domain" description="Alpha-D-phosphohexomutase alpha/beta/alpha" evidence="8">
    <location>
        <begin position="167"/>
        <end position="265"/>
    </location>
</feature>
<evidence type="ECO:0000256" key="3">
    <source>
        <dbReference type="ARBA" id="ARBA00022553"/>
    </source>
</evidence>